<evidence type="ECO:0000259" key="1">
    <source>
        <dbReference type="SMART" id="SM00873"/>
    </source>
</evidence>
<dbReference type="GO" id="GO:0003723">
    <property type="term" value="F:RNA binding"/>
    <property type="evidence" value="ECO:0007669"/>
    <property type="project" value="InterPro"/>
</dbReference>
<reference evidence="2 3" key="1">
    <citation type="submission" date="2019-01" db="EMBL/GenBank/DDBJ databases">
        <title>Ancylomarina salipaludis sp. nov., isolated from a salt marsh.</title>
        <authorList>
            <person name="Yoon J.-H."/>
        </authorList>
    </citation>
    <scope>NUCLEOTIDE SEQUENCE [LARGE SCALE GENOMIC DNA]</scope>
    <source>
        <strain evidence="2 3">SHSM-M15</strain>
    </source>
</reference>
<dbReference type="Proteomes" id="UP000289703">
    <property type="component" value="Unassembled WGS sequence"/>
</dbReference>
<dbReference type="RefSeq" id="WP_129254307.1">
    <property type="nucleotide sequence ID" value="NZ_SAXA01000007.1"/>
</dbReference>
<dbReference type="AlphaFoldDB" id="A0A4Q1JM75"/>
<dbReference type="PANTHER" id="PTHR39209">
    <property type="match status" value="1"/>
</dbReference>
<gene>
    <name evidence="2" type="ORF">EO244_08840</name>
</gene>
<dbReference type="GO" id="GO:0004826">
    <property type="term" value="F:phenylalanine-tRNA ligase activity"/>
    <property type="evidence" value="ECO:0007669"/>
    <property type="project" value="InterPro"/>
</dbReference>
<sequence length="220" mass="24619">MNHTISIESQLTKLCPDLKLGVIECKVKVTEKNQKLWEVINKYISQVEQEMTLEAIREMPTILSSKNGYRKVGKDPNRYRLSAESLLRRIVNGKGLYKINNVVDLLNFVSIQSGFSIGGYNADKIVGNITMGLGQADEAYQGIGRGDLNIENLPVFRDEIGAFGSATSDSLRTQIELDCQNFLMVFFSYQGEKELVESLNLAEELLIKYAEAETVKTAIV</sequence>
<organism evidence="2 3">
    <name type="scientific">Ancylomarina salipaludis</name>
    <dbReference type="NCBI Taxonomy" id="2501299"/>
    <lineage>
        <taxon>Bacteria</taxon>
        <taxon>Pseudomonadati</taxon>
        <taxon>Bacteroidota</taxon>
        <taxon>Bacteroidia</taxon>
        <taxon>Marinilabiliales</taxon>
        <taxon>Marinifilaceae</taxon>
        <taxon>Ancylomarina</taxon>
    </lineage>
</organism>
<dbReference type="SUPFAM" id="SSF56037">
    <property type="entry name" value="PheT/TilS domain"/>
    <property type="match status" value="1"/>
</dbReference>
<dbReference type="EMBL" id="SAXA01000007">
    <property type="protein sequence ID" value="RXQ94379.1"/>
    <property type="molecule type" value="Genomic_DNA"/>
</dbReference>
<dbReference type="Pfam" id="PF03483">
    <property type="entry name" value="B3_4"/>
    <property type="match status" value="1"/>
</dbReference>
<proteinExistence type="predicted"/>
<dbReference type="PANTHER" id="PTHR39209:SF2">
    <property type="entry name" value="CYTOPLASMIC PROTEIN"/>
    <property type="match status" value="1"/>
</dbReference>
<accession>A0A4Q1JM75</accession>
<name>A0A4Q1JM75_9BACT</name>
<dbReference type="InterPro" id="IPR020825">
    <property type="entry name" value="Phe-tRNA_synthase-like_B3/B4"/>
</dbReference>
<dbReference type="InterPro" id="IPR005146">
    <property type="entry name" value="B3/B4_tRNA-bd"/>
</dbReference>
<dbReference type="SMART" id="SM00873">
    <property type="entry name" value="B3_4"/>
    <property type="match status" value="1"/>
</dbReference>
<feature type="domain" description="B3/B4 tRNA-binding" evidence="1">
    <location>
        <begin position="66"/>
        <end position="211"/>
    </location>
</feature>
<keyword evidence="3" id="KW-1185">Reference proteome</keyword>
<dbReference type="OrthoDB" id="9789812at2"/>
<evidence type="ECO:0000313" key="3">
    <source>
        <dbReference type="Proteomes" id="UP000289703"/>
    </source>
</evidence>
<dbReference type="Gene3D" id="3.50.40.10">
    <property type="entry name" value="Phenylalanyl-trna Synthetase, Chain B, domain 3"/>
    <property type="match status" value="1"/>
</dbReference>
<evidence type="ECO:0000313" key="2">
    <source>
        <dbReference type="EMBL" id="RXQ94379.1"/>
    </source>
</evidence>
<protein>
    <recommendedName>
        <fullName evidence="1">B3/B4 tRNA-binding domain-containing protein</fullName>
    </recommendedName>
</protein>
<comment type="caution">
    <text evidence="2">The sequence shown here is derived from an EMBL/GenBank/DDBJ whole genome shotgun (WGS) entry which is preliminary data.</text>
</comment>